<dbReference type="EMBL" id="KN817523">
    <property type="protein sequence ID" value="KJA27652.1"/>
    <property type="molecule type" value="Genomic_DNA"/>
</dbReference>
<gene>
    <name evidence="1" type="ORF">HYPSUDRAFT_62709</name>
</gene>
<sequence length="66" mass="7350">MPGDVEICATSINSICIRCSMLRALFLINTSAHCKTAVCVGSVDLHPRAHPFLNRFVHLRSLEVQR</sequence>
<evidence type="ECO:0000313" key="2">
    <source>
        <dbReference type="Proteomes" id="UP000054270"/>
    </source>
</evidence>
<dbReference type="AlphaFoldDB" id="A0A0D2LJ51"/>
<name>A0A0D2LJ51_HYPSF</name>
<dbReference type="Proteomes" id="UP000054270">
    <property type="component" value="Unassembled WGS sequence"/>
</dbReference>
<keyword evidence="2" id="KW-1185">Reference proteome</keyword>
<protein>
    <submittedName>
        <fullName evidence="1">Uncharacterized protein</fullName>
    </submittedName>
</protein>
<proteinExistence type="predicted"/>
<organism evidence="1 2">
    <name type="scientific">Hypholoma sublateritium (strain FD-334 SS-4)</name>
    <dbReference type="NCBI Taxonomy" id="945553"/>
    <lineage>
        <taxon>Eukaryota</taxon>
        <taxon>Fungi</taxon>
        <taxon>Dikarya</taxon>
        <taxon>Basidiomycota</taxon>
        <taxon>Agaricomycotina</taxon>
        <taxon>Agaricomycetes</taxon>
        <taxon>Agaricomycetidae</taxon>
        <taxon>Agaricales</taxon>
        <taxon>Agaricineae</taxon>
        <taxon>Strophariaceae</taxon>
        <taxon>Hypholoma</taxon>
    </lineage>
</organism>
<reference evidence="2" key="1">
    <citation type="submission" date="2014-04" db="EMBL/GenBank/DDBJ databases">
        <title>Evolutionary Origins and Diversification of the Mycorrhizal Mutualists.</title>
        <authorList>
            <consortium name="DOE Joint Genome Institute"/>
            <consortium name="Mycorrhizal Genomics Consortium"/>
            <person name="Kohler A."/>
            <person name="Kuo A."/>
            <person name="Nagy L.G."/>
            <person name="Floudas D."/>
            <person name="Copeland A."/>
            <person name="Barry K.W."/>
            <person name="Cichocki N."/>
            <person name="Veneault-Fourrey C."/>
            <person name="LaButti K."/>
            <person name="Lindquist E.A."/>
            <person name="Lipzen A."/>
            <person name="Lundell T."/>
            <person name="Morin E."/>
            <person name="Murat C."/>
            <person name="Riley R."/>
            <person name="Ohm R."/>
            <person name="Sun H."/>
            <person name="Tunlid A."/>
            <person name="Henrissat B."/>
            <person name="Grigoriev I.V."/>
            <person name="Hibbett D.S."/>
            <person name="Martin F."/>
        </authorList>
    </citation>
    <scope>NUCLEOTIDE SEQUENCE [LARGE SCALE GENOMIC DNA]</scope>
    <source>
        <strain evidence="2">FD-334 SS-4</strain>
    </source>
</reference>
<evidence type="ECO:0000313" key="1">
    <source>
        <dbReference type="EMBL" id="KJA27652.1"/>
    </source>
</evidence>
<accession>A0A0D2LJ51</accession>